<sequence>MIVEDRVEQTFLDTLASLYDSVLEQRLETLIAQARTHGLSPEEREEVRSLNQVLAKKN</sequence>
<evidence type="ECO:0000256" key="1">
    <source>
        <dbReference type="ARBA" id="ARBA00022515"/>
    </source>
</evidence>
<dbReference type="EC" id="2.7.7.-" evidence="4"/>
<dbReference type="AlphaFoldDB" id="A0A2X4VB98"/>
<protein>
    <submittedName>
        <fullName evidence="4">DNA primase</fullName>
        <ecNumber evidence="4">2.7.7.-</ecNumber>
    </submittedName>
</protein>
<feature type="region of interest" description="Disordered" evidence="2">
    <location>
        <begin position="37"/>
        <end position="58"/>
    </location>
</feature>
<keyword evidence="4" id="KW-0548">Nucleotidyltransferase</keyword>
<evidence type="ECO:0000313" key="5">
    <source>
        <dbReference type="Proteomes" id="UP000248897"/>
    </source>
</evidence>
<evidence type="ECO:0000256" key="2">
    <source>
        <dbReference type="SAM" id="MobiDB-lite"/>
    </source>
</evidence>
<accession>A0A2X4VB98</accession>
<dbReference type="GO" id="GO:0006269">
    <property type="term" value="P:DNA replication, synthesis of primer"/>
    <property type="evidence" value="ECO:0007669"/>
    <property type="project" value="UniProtKB-KW"/>
</dbReference>
<reference evidence="4 5" key="1">
    <citation type="submission" date="2018-06" db="EMBL/GenBank/DDBJ databases">
        <authorList>
            <consortium name="Pathogen Informatics"/>
            <person name="Doyle S."/>
        </authorList>
    </citation>
    <scope>NUCLEOTIDE SEQUENCE [LARGE SCALE GENOMIC DNA]</scope>
    <source>
        <strain evidence="4 5">NCTC12961</strain>
    </source>
</reference>
<dbReference type="Gene3D" id="1.10.860.10">
    <property type="entry name" value="DNAb Helicase, Chain A"/>
    <property type="match status" value="1"/>
</dbReference>
<dbReference type="Pfam" id="PF08278">
    <property type="entry name" value="DnaG_DnaB_bind"/>
    <property type="match status" value="1"/>
</dbReference>
<organism evidence="4 5">
    <name type="scientific">Serratia plymuthica</name>
    <dbReference type="NCBI Taxonomy" id="82996"/>
    <lineage>
        <taxon>Bacteria</taxon>
        <taxon>Pseudomonadati</taxon>
        <taxon>Pseudomonadota</taxon>
        <taxon>Gammaproteobacteria</taxon>
        <taxon>Enterobacterales</taxon>
        <taxon>Yersiniaceae</taxon>
        <taxon>Serratia</taxon>
    </lineage>
</organism>
<dbReference type="GO" id="GO:1990077">
    <property type="term" value="C:primosome complex"/>
    <property type="evidence" value="ECO:0007669"/>
    <property type="project" value="UniProtKB-KW"/>
</dbReference>
<evidence type="ECO:0000313" key="4">
    <source>
        <dbReference type="EMBL" id="SQI45418.1"/>
    </source>
</evidence>
<keyword evidence="4" id="KW-0808">Transferase</keyword>
<dbReference type="InterPro" id="IPR016136">
    <property type="entry name" value="DNA_helicase_N/primase_C"/>
</dbReference>
<name>A0A2X4VB98_SERPL</name>
<evidence type="ECO:0000259" key="3">
    <source>
        <dbReference type="Pfam" id="PF08278"/>
    </source>
</evidence>
<feature type="domain" description="DNA primase DnaG DnaB-binding" evidence="3">
    <location>
        <begin position="3"/>
        <end position="50"/>
    </location>
</feature>
<keyword evidence="1" id="KW-0639">Primosome</keyword>
<dbReference type="EMBL" id="LS483469">
    <property type="protein sequence ID" value="SQI45418.1"/>
    <property type="molecule type" value="Genomic_DNA"/>
</dbReference>
<dbReference type="Proteomes" id="UP000248897">
    <property type="component" value="Chromosome 1"/>
</dbReference>
<gene>
    <name evidence="4" type="primary">dnaG_5</name>
    <name evidence="4" type="ORF">NCTC12961_05202</name>
</gene>
<dbReference type="GO" id="GO:0016779">
    <property type="term" value="F:nucleotidyltransferase activity"/>
    <property type="evidence" value="ECO:0007669"/>
    <property type="project" value="UniProtKB-KW"/>
</dbReference>
<dbReference type="InterPro" id="IPR013173">
    <property type="entry name" value="DNA_primase_DnaG_DnaB-bd_dom"/>
</dbReference>
<proteinExistence type="predicted"/>
<dbReference type="SUPFAM" id="SSF117023">
    <property type="entry name" value="DNA primase DnaG, C-terminal domain"/>
    <property type="match status" value="1"/>
</dbReference>